<comment type="caution">
    <text evidence="2">The sequence shown here is derived from an EMBL/GenBank/DDBJ whole genome shotgun (WGS) entry which is preliminary data.</text>
</comment>
<organism evidence="2">
    <name type="scientific">bioreactor metagenome</name>
    <dbReference type="NCBI Taxonomy" id="1076179"/>
    <lineage>
        <taxon>unclassified sequences</taxon>
        <taxon>metagenomes</taxon>
        <taxon>ecological metagenomes</taxon>
    </lineage>
</organism>
<gene>
    <name evidence="2" type="ORF">SDC9_184763</name>
</gene>
<dbReference type="AlphaFoldDB" id="A0A645HDY6"/>
<protein>
    <submittedName>
        <fullName evidence="2">Uncharacterized protein</fullName>
    </submittedName>
</protein>
<reference evidence="2" key="1">
    <citation type="submission" date="2019-08" db="EMBL/GenBank/DDBJ databases">
        <authorList>
            <person name="Kucharzyk K."/>
            <person name="Murdoch R.W."/>
            <person name="Higgins S."/>
            <person name="Loffler F."/>
        </authorList>
    </citation>
    <scope>NUCLEOTIDE SEQUENCE</scope>
</reference>
<evidence type="ECO:0000256" key="1">
    <source>
        <dbReference type="SAM" id="MobiDB-lite"/>
    </source>
</evidence>
<sequence>MANVPVDCQGRSAVKAKPCKPQDEHAQSAQCQGMAWNGIGRAVFIVFTDTRPDHDSAHQGNPAAD</sequence>
<evidence type="ECO:0000313" key="2">
    <source>
        <dbReference type="EMBL" id="MPN37247.1"/>
    </source>
</evidence>
<name>A0A645HDY6_9ZZZZ</name>
<feature type="region of interest" description="Disordered" evidence="1">
    <location>
        <begin position="1"/>
        <end position="22"/>
    </location>
</feature>
<accession>A0A645HDY6</accession>
<proteinExistence type="predicted"/>
<dbReference type="EMBL" id="VSSQ01091781">
    <property type="protein sequence ID" value="MPN37247.1"/>
    <property type="molecule type" value="Genomic_DNA"/>
</dbReference>